<protein>
    <submittedName>
        <fullName evidence="1">Uncharacterized protein</fullName>
    </submittedName>
</protein>
<dbReference type="AlphaFoldDB" id="R1GAT1"/>
<evidence type="ECO:0000313" key="1">
    <source>
        <dbReference type="EMBL" id="EOD45316.1"/>
    </source>
</evidence>
<reference evidence="2" key="1">
    <citation type="journal article" date="2013" name="Genome Announc.">
        <title>Draft genome sequence of Neofusicoccum parvum isolate UCR-NP2, a fungal vascular pathogen associated with grapevine cankers.</title>
        <authorList>
            <person name="Blanco-Ulate B."/>
            <person name="Rolshausen P."/>
            <person name="Cantu D."/>
        </authorList>
    </citation>
    <scope>NUCLEOTIDE SEQUENCE [LARGE SCALE GENOMIC DNA]</scope>
    <source>
        <strain evidence="2">UCR-NP2</strain>
    </source>
</reference>
<sequence length="182" mass="20184">MARQKLREWLMTPSPKLTTVTPGSTIKTVTGTQDTTWPRVPSWSTWADFNHASVTKLLHEILEAEYELPASPPRLPAAQCAITDERTYEFALIKFHNQVVSEALDAVGRRFPLLGAKLRCWACGHHARHNDIIGKPDWAAIPATPPPDFSTSLPDCMCPGDSKYRFENFPPAAPQFSSTAVA</sequence>
<organism evidence="1 2">
    <name type="scientific">Botryosphaeria parva (strain UCR-NP2)</name>
    <name type="common">Grapevine canker fungus</name>
    <name type="synonym">Neofusicoccum parvum</name>
    <dbReference type="NCBI Taxonomy" id="1287680"/>
    <lineage>
        <taxon>Eukaryota</taxon>
        <taxon>Fungi</taxon>
        <taxon>Dikarya</taxon>
        <taxon>Ascomycota</taxon>
        <taxon>Pezizomycotina</taxon>
        <taxon>Dothideomycetes</taxon>
        <taxon>Dothideomycetes incertae sedis</taxon>
        <taxon>Botryosphaeriales</taxon>
        <taxon>Botryosphaeriaceae</taxon>
        <taxon>Neofusicoccum</taxon>
    </lineage>
</organism>
<dbReference type="HOGENOM" id="CLU_1481776_0_0_1"/>
<dbReference type="KEGG" id="npa:UCRNP2_7966"/>
<evidence type="ECO:0000313" key="2">
    <source>
        <dbReference type="Proteomes" id="UP000013521"/>
    </source>
</evidence>
<name>R1GAT1_BOTPV</name>
<dbReference type="Proteomes" id="UP000013521">
    <property type="component" value="Unassembled WGS sequence"/>
</dbReference>
<proteinExistence type="predicted"/>
<gene>
    <name evidence="1" type="ORF">UCRNP2_7966</name>
</gene>
<dbReference type="EMBL" id="KB916618">
    <property type="protein sequence ID" value="EOD45316.1"/>
    <property type="molecule type" value="Genomic_DNA"/>
</dbReference>
<accession>R1GAT1</accession>